<keyword evidence="1" id="KW-0472">Membrane</keyword>
<keyword evidence="3" id="KW-1185">Reference proteome</keyword>
<evidence type="ECO:0000256" key="1">
    <source>
        <dbReference type="SAM" id="Phobius"/>
    </source>
</evidence>
<sequence>MKKTQSDQRSIFGITLSKRGWNNVIIYVVLAFMFIFYFLGHDSSRNASDESFRPFAVFNIVELRDQQHDLVRVGNQWELRGGQLTSAEQSNWLDAWQSLTLKPYDGLLEGEEYAVEVSVADQNGVLKIAVFFQPNQVLVALPGYDTVFLATHEQATSLRPPR</sequence>
<evidence type="ECO:0008006" key="4">
    <source>
        <dbReference type="Google" id="ProtNLM"/>
    </source>
</evidence>
<comment type="caution">
    <text evidence="2">The sequence shown here is derived from an EMBL/GenBank/DDBJ whole genome shotgun (WGS) entry which is preliminary data.</text>
</comment>
<gene>
    <name evidence="2" type="ORF">CWE14_05465</name>
</gene>
<evidence type="ECO:0000313" key="3">
    <source>
        <dbReference type="Proteomes" id="UP000287823"/>
    </source>
</evidence>
<accession>A0A432WJG0</accession>
<dbReference type="RefSeq" id="WP_126798468.1">
    <property type="nucleotide sequence ID" value="NZ_PIPO01000002.1"/>
</dbReference>
<dbReference type="EMBL" id="PIPO01000002">
    <property type="protein sequence ID" value="RUO33904.1"/>
    <property type="molecule type" value="Genomic_DNA"/>
</dbReference>
<keyword evidence="1" id="KW-0812">Transmembrane</keyword>
<keyword evidence="1" id="KW-1133">Transmembrane helix</keyword>
<dbReference type="AlphaFoldDB" id="A0A432WJG0"/>
<name>A0A432WJG0_9GAMM</name>
<protein>
    <recommendedName>
        <fullName evidence="4">DUF4340 domain-containing protein</fullName>
    </recommendedName>
</protein>
<organism evidence="2 3">
    <name type="scientific">Aliidiomarina soli</name>
    <dbReference type="NCBI Taxonomy" id="1928574"/>
    <lineage>
        <taxon>Bacteria</taxon>
        <taxon>Pseudomonadati</taxon>
        <taxon>Pseudomonadota</taxon>
        <taxon>Gammaproteobacteria</taxon>
        <taxon>Alteromonadales</taxon>
        <taxon>Idiomarinaceae</taxon>
        <taxon>Aliidiomarina</taxon>
    </lineage>
</organism>
<feature type="transmembrane region" description="Helical" evidence="1">
    <location>
        <begin position="21"/>
        <end position="39"/>
    </location>
</feature>
<dbReference type="Proteomes" id="UP000287823">
    <property type="component" value="Unassembled WGS sequence"/>
</dbReference>
<proteinExistence type="predicted"/>
<evidence type="ECO:0000313" key="2">
    <source>
        <dbReference type="EMBL" id="RUO33904.1"/>
    </source>
</evidence>
<reference evidence="2 3" key="1">
    <citation type="journal article" date="2011" name="Front. Microbiol.">
        <title>Genomic signatures of strain selection and enhancement in Bacillus atrophaeus var. globigii, a historical biowarfare simulant.</title>
        <authorList>
            <person name="Gibbons H.S."/>
            <person name="Broomall S.M."/>
            <person name="McNew L.A."/>
            <person name="Daligault H."/>
            <person name="Chapman C."/>
            <person name="Bruce D."/>
            <person name="Karavis M."/>
            <person name="Krepps M."/>
            <person name="McGregor P.A."/>
            <person name="Hong C."/>
            <person name="Park K.H."/>
            <person name="Akmal A."/>
            <person name="Feldman A."/>
            <person name="Lin J.S."/>
            <person name="Chang W.E."/>
            <person name="Higgs B.W."/>
            <person name="Demirev P."/>
            <person name="Lindquist J."/>
            <person name="Liem A."/>
            <person name="Fochler E."/>
            <person name="Read T.D."/>
            <person name="Tapia R."/>
            <person name="Johnson S."/>
            <person name="Bishop-Lilly K.A."/>
            <person name="Detter C."/>
            <person name="Han C."/>
            <person name="Sozhamannan S."/>
            <person name="Rosenzweig C.N."/>
            <person name="Skowronski E.W."/>
        </authorList>
    </citation>
    <scope>NUCLEOTIDE SEQUENCE [LARGE SCALE GENOMIC DNA]</scope>
    <source>
        <strain evidence="2 3">Y4G10-17</strain>
    </source>
</reference>